<feature type="transmembrane region" description="Helical" evidence="1">
    <location>
        <begin position="218"/>
        <end position="243"/>
    </location>
</feature>
<dbReference type="VEuPathDB" id="VectorBase:LLOJ010868"/>
<dbReference type="EnsemblMetazoa" id="LLOJ010868-RA">
    <property type="protein sequence ID" value="LLOJ010868-PA"/>
    <property type="gene ID" value="LLOJ010868"/>
</dbReference>
<evidence type="ECO:0000313" key="2">
    <source>
        <dbReference type="EnsemblMetazoa" id="LLOJ010868-PA"/>
    </source>
</evidence>
<sequence>MAFIRNLGAILSFQKFYIIPNFNGTIVTTFFKSIPVLIFLSLAVNDIIYVLTTKKMSPLYDISSLADIVSRLELLISRLAFILIFLIGIKYNTQHLYLISCLVEFENSLEQTFQVRRKKSKILRSNVDISVTIAFNFILYLNFFYVTSSVINIEAIIAFINQIIILIANDVIVLYVIHIMKELQEFSGILCRCGKLNNYASFKVIMKIFELPYSINSALAGMLFVSFIQHMGSSALVSYFVFWIGFGTGWFPEKIFFLIACGIWFLRNIFSIIYLTIVGHRLTHRFQDVMKLLANQEERFHLVEFNKKQVQLWLSHLEHKTILAGSIEITNEGFFSILSFTTTCLIILLQFKQLEDSDGS</sequence>
<keyword evidence="3" id="KW-1185">Reference proteome</keyword>
<feature type="transmembrane region" description="Helical" evidence="1">
    <location>
        <begin position="333"/>
        <end position="351"/>
    </location>
</feature>
<keyword evidence="1" id="KW-1133">Transmembrane helix</keyword>
<feature type="transmembrane region" description="Helical" evidence="1">
    <location>
        <begin position="255"/>
        <end position="277"/>
    </location>
</feature>
<name>A0A3F2ZD93_LUTLO</name>
<feature type="transmembrane region" description="Helical" evidence="1">
    <location>
        <begin position="21"/>
        <end position="48"/>
    </location>
</feature>
<evidence type="ECO:0000313" key="3">
    <source>
        <dbReference type="Proteomes" id="UP000092461"/>
    </source>
</evidence>
<reference evidence="2" key="1">
    <citation type="submission" date="2020-05" db="UniProtKB">
        <authorList>
            <consortium name="EnsemblMetazoa"/>
        </authorList>
    </citation>
    <scope>IDENTIFICATION</scope>
    <source>
        <strain evidence="2">Jacobina</strain>
    </source>
</reference>
<dbReference type="EMBL" id="AJWK01009583">
    <property type="status" value="NOT_ANNOTATED_CDS"/>
    <property type="molecule type" value="Genomic_DNA"/>
</dbReference>
<keyword evidence="1" id="KW-0472">Membrane</keyword>
<feature type="transmembrane region" description="Helical" evidence="1">
    <location>
        <begin position="126"/>
        <end position="145"/>
    </location>
</feature>
<feature type="transmembrane region" description="Helical" evidence="1">
    <location>
        <begin position="151"/>
        <end position="177"/>
    </location>
</feature>
<organism evidence="2 3">
    <name type="scientific">Lutzomyia longipalpis</name>
    <name type="common">Sand fly</name>
    <dbReference type="NCBI Taxonomy" id="7200"/>
    <lineage>
        <taxon>Eukaryota</taxon>
        <taxon>Metazoa</taxon>
        <taxon>Ecdysozoa</taxon>
        <taxon>Arthropoda</taxon>
        <taxon>Hexapoda</taxon>
        <taxon>Insecta</taxon>
        <taxon>Pterygota</taxon>
        <taxon>Neoptera</taxon>
        <taxon>Endopterygota</taxon>
        <taxon>Diptera</taxon>
        <taxon>Nematocera</taxon>
        <taxon>Psychodoidea</taxon>
        <taxon>Psychodidae</taxon>
        <taxon>Lutzomyia</taxon>
        <taxon>Lutzomyia</taxon>
    </lineage>
</organism>
<keyword evidence="1" id="KW-0812">Transmembrane</keyword>
<proteinExistence type="predicted"/>
<evidence type="ECO:0000256" key="1">
    <source>
        <dbReference type="SAM" id="Phobius"/>
    </source>
</evidence>
<protein>
    <submittedName>
        <fullName evidence="2">Uncharacterized protein</fullName>
    </submittedName>
</protein>
<dbReference type="AlphaFoldDB" id="A0A3F2ZD93"/>
<feature type="transmembrane region" description="Helical" evidence="1">
    <location>
        <begin position="68"/>
        <end position="89"/>
    </location>
</feature>
<accession>A0A3F2ZD93</accession>
<dbReference type="Proteomes" id="UP000092461">
    <property type="component" value="Unassembled WGS sequence"/>
</dbReference>